<accession>A0A1I1MRW7</accession>
<dbReference type="PIRSF" id="PIRSF036389">
    <property type="entry name" value="IOR_B"/>
    <property type="match status" value="1"/>
</dbReference>
<evidence type="ECO:0000313" key="3">
    <source>
        <dbReference type="EMBL" id="SFC87905.1"/>
    </source>
</evidence>
<dbReference type="InterPro" id="IPR006311">
    <property type="entry name" value="TAT_signal"/>
</dbReference>
<dbReference type="InterPro" id="IPR046867">
    <property type="entry name" value="AldOxase/xan_DH_MoCoBD2"/>
</dbReference>
<dbReference type="Gene3D" id="3.30.365.10">
    <property type="entry name" value="Aldehyde oxidase/xanthine dehydrogenase, molybdopterin binding domain"/>
    <property type="match status" value="4"/>
</dbReference>
<evidence type="ECO:0000313" key="4">
    <source>
        <dbReference type="Proteomes" id="UP000231644"/>
    </source>
</evidence>
<dbReference type="InterPro" id="IPR008274">
    <property type="entry name" value="AldOxase/xan_DH_MoCoBD1"/>
</dbReference>
<keyword evidence="1" id="KW-0472">Membrane</keyword>
<keyword evidence="1" id="KW-0812">Transmembrane</keyword>
<dbReference type="SMART" id="SM01008">
    <property type="entry name" value="Ald_Xan_dh_C"/>
    <property type="match status" value="1"/>
</dbReference>
<dbReference type="Gene3D" id="3.90.1170.50">
    <property type="entry name" value="Aldehyde oxidase/xanthine dehydrogenase, a/b hammerhead"/>
    <property type="match status" value="1"/>
</dbReference>
<dbReference type="Proteomes" id="UP000231644">
    <property type="component" value="Unassembled WGS sequence"/>
</dbReference>
<proteinExistence type="predicted"/>
<evidence type="ECO:0000259" key="2">
    <source>
        <dbReference type="SMART" id="SM01008"/>
    </source>
</evidence>
<dbReference type="InterPro" id="IPR037165">
    <property type="entry name" value="AldOxase/xan_DH_Mopterin-bd_sf"/>
</dbReference>
<sequence>MSRIGKIARRTFLIGSAAVVGGVAFGVYVARKPAPNPLTPEDGEVALNPFVVIDEKGVTIIVPKAEMGQGVQTTWATLAAEELDMDPADLRIEHGPPGKAYYNRGMGTQLFPTADYKLSGWQETLGGYLSVAGKLLDGQITGGSTSMVDGFDKMRQAGASARETLKEAAAQRLGVARSKLKTEGGAVIAPDGTRLTYVDLALEAAVLEPETPRLRNPRDWKLIGQSQPRHDQAPKATGTAQFSIDVRLPGMKFAALKRNPHQGGTMAGFDDTEALKLPGVEKVVGLGDGVAVIANNSWSAMQGAEAVVIDWVKGTHPETTDEIYAEIARAMEGEANSTMLERGDVTAPLPERAVEVTAEYSVPYLSHAQMEPLSATALFHGDRLEIWSGNQAPIHSRKVAAEEVGLEVEAVEMHTTLMGGGFGRRGFLDFTRYAARLAAKMPGEPVQLLWSREEDMGHGYYRPGAIGSFRGAVKDGRAVMLDGRIAGQSATASFMKILFGFAPSGPDKGHVEGAFDQPYGIPNARIRGYLADVGVPVGPWRSVGSSVNAFFFDSFLDEMAHAAGTDPLAFRLDLMRGEDSRSAKVLEAVGDACNWTGTTPEGVGRGVGFCYSFGTPVAEVIEVQQTDAGIKIAKAWIAADPGRAIDPQNVRAQLFGGMAYGLSAALHQQITFADGAAEQQNFYDYDAIRMHTMPEVVDIRILENGHRISGIGEPGTPPAASALANALYDLTGVRARRLPLADQFDFAI</sequence>
<dbReference type="PANTHER" id="PTHR47495">
    <property type="entry name" value="ALDEHYDE DEHYDROGENASE"/>
    <property type="match status" value="1"/>
</dbReference>
<dbReference type="InterPro" id="IPR000674">
    <property type="entry name" value="Ald_Oxase/Xan_DH_a/b"/>
</dbReference>
<dbReference type="Pfam" id="PF02738">
    <property type="entry name" value="MoCoBD_1"/>
    <property type="match status" value="1"/>
</dbReference>
<reference evidence="3 4" key="1">
    <citation type="submission" date="2016-10" db="EMBL/GenBank/DDBJ databases">
        <authorList>
            <person name="de Groot N.N."/>
        </authorList>
    </citation>
    <scope>NUCLEOTIDE SEQUENCE [LARGE SCALE GENOMIC DNA]</scope>
    <source>
        <strain evidence="3 4">DSM 29619</strain>
    </source>
</reference>
<feature type="domain" description="Aldehyde oxidase/xanthine dehydrogenase a/b hammerhead" evidence="2">
    <location>
        <begin position="237"/>
        <end position="315"/>
    </location>
</feature>
<evidence type="ECO:0000256" key="1">
    <source>
        <dbReference type="SAM" id="Phobius"/>
    </source>
</evidence>
<dbReference type="STRING" id="517719.SAMN05421762_2555"/>
<dbReference type="PROSITE" id="PS51318">
    <property type="entry name" value="TAT"/>
    <property type="match status" value="1"/>
</dbReference>
<dbReference type="GO" id="GO:0016491">
    <property type="term" value="F:oxidoreductase activity"/>
    <property type="evidence" value="ECO:0007669"/>
    <property type="project" value="InterPro"/>
</dbReference>
<dbReference type="RefSeq" id="WP_093447448.1">
    <property type="nucleotide sequence ID" value="NZ_FNZG01000001.1"/>
</dbReference>
<organism evidence="3 4">
    <name type="scientific">Pseudooceanicola nitratireducens</name>
    <dbReference type="NCBI Taxonomy" id="517719"/>
    <lineage>
        <taxon>Bacteria</taxon>
        <taxon>Pseudomonadati</taxon>
        <taxon>Pseudomonadota</taxon>
        <taxon>Alphaproteobacteria</taxon>
        <taxon>Rhodobacterales</taxon>
        <taxon>Paracoccaceae</taxon>
        <taxon>Pseudooceanicola</taxon>
    </lineage>
</organism>
<feature type="transmembrane region" description="Helical" evidence="1">
    <location>
        <begin position="12"/>
        <end position="30"/>
    </location>
</feature>
<dbReference type="InterPro" id="IPR012368">
    <property type="entry name" value="OxRdtase_Mopterin-bd_su_IorB"/>
</dbReference>
<keyword evidence="1" id="KW-1133">Transmembrane helix</keyword>
<keyword evidence="4" id="KW-1185">Reference proteome</keyword>
<dbReference type="InterPro" id="IPR052516">
    <property type="entry name" value="N-heterocyclic_Hydroxylase"/>
</dbReference>
<gene>
    <name evidence="3" type="ORF">SAMN05421762_2555</name>
</gene>
<dbReference type="SUPFAM" id="SSF56003">
    <property type="entry name" value="Molybdenum cofactor-binding domain"/>
    <property type="match status" value="2"/>
</dbReference>
<dbReference type="AlphaFoldDB" id="A0A1I1MRW7"/>
<protein>
    <submittedName>
        <fullName evidence="3">Isoquinoline 1-oxidoreductase, beta subunit</fullName>
    </submittedName>
</protein>
<dbReference type="PANTHER" id="PTHR47495:SF2">
    <property type="entry name" value="ALDEHYDE DEHYDROGENASE"/>
    <property type="match status" value="1"/>
</dbReference>
<name>A0A1I1MRW7_9RHOB</name>
<dbReference type="Pfam" id="PF20256">
    <property type="entry name" value="MoCoBD_2"/>
    <property type="match status" value="1"/>
</dbReference>
<dbReference type="OrthoDB" id="9767994at2"/>
<dbReference type="EMBL" id="FOLX01000001">
    <property type="protein sequence ID" value="SFC87905.1"/>
    <property type="molecule type" value="Genomic_DNA"/>
</dbReference>